<dbReference type="EMBL" id="JAKRKC020000001">
    <property type="protein sequence ID" value="MCK2215242.1"/>
    <property type="molecule type" value="Genomic_DNA"/>
</dbReference>
<dbReference type="Pfam" id="PF13408">
    <property type="entry name" value="Zn_ribbon_recom"/>
    <property type="match status" value="1"/>
</dbReference>
<dbReference type="InterPro" id="IPR050639">
    <property type="entry name" value="SSR_resolvase"/>
</dbReference>
<dbReference type="SUPFAM" id="SSF53041">
    <property type="entry name" value="Resolvase-like"/>
    <property type="match status" value="1"/>
</dbReference>
<reference evidence="3 4" key="1">
    <citation type="submission" date="2022-04" db="EMBL/GenBank/DDBJ databases">
        <title>Genome draft of Actinomadura sp. ATCC 31491.</title>
        <authorList>
            <person name="Shi X."/>
            <person name="Du Y."/>
        </authorList>
    </citation>
    <scope>NUCLEOTIDE SEQUENCE [LARGE SCALE GENOMIC DNA]</scope>
    <source>
        <strain evidence="3 4">ATCC 31491</strain>
    </source>
</reference>
<dbReference type="RefSeq" id="WP_242384133.1">
    <property type="nucleotide sequence ID" value="NZ_JAKRKC020000001.1"/>
</dbReference>
<evidence type="ECO:0000313" key="3">
    <source>
        <dbReference type="EMBL" id="MCK2215242.1"/>
    </source>
</evidence>
<dbReference type="SMART" id="SM00857">
    <property type="entry name" value="Resolvase"/>
    <property type="match status" value="1"/>
</dbReference>
<dbReference type="InterPro" id="IPR025827">
    <property type="entry name" value="Zn_ribbon_recom_dom"/>
</dbReference>
<dbReference type="InterPro" id="IPR011109">
    <property type="entry name" value="DNA_bind_recombinase_dom"/>
</dbReference>
<organism evidence="3 4">
    <name type="scientific">Actinomadura luzonensis</name>
    <dbReference type="NCBI Taxonomy" id="2805427"/>
    <lineage>
        <taxon>Bacteria</taxon>
        <taxon>Bacillati</taxon>
        <taxon>Actinomycetota</taxon>
        <taxon>Actinomycetes</taxon>
        <taxon>Streptosporangiales</taxon>
        <taxon>Thermomonosporaceae</taxon>
        <taxon>Actinomadura</taxon>
    </lineage>
</organism>
<proteinExistence type="predicted"/>
<feature type="region of interest" description="Disordered" evidence="1">
    <location>
        <begin position="295"/>
        <end position="327"/>
    </location>
</feature>
<dbReference type="PROSITE" id="PS50890">
    <property type="entry name" value="PUA"/>
    <property type="match status" value="1"/>
</dbReference>
<name>A0ABT0FSF8_9ACTN</name>
<accession>A0ABT0FSF8</accession>
<dbReference type="PANTHER" id="PTHR30461:SF23">
    <property type="entry name" value="DNA RECOMBINASE-RELATED"/>
    <property type="match status" value="1"/>
</dbReference>
<dbReference type="Gene3D" id="3.40.50.1390">
    <property type="entry name" value="Resolvase, N-terminal catalytic domain"/>
    <property type="match status" value="1"/>
</dbReference>
<feature type="domain" description="Recombinase" evidence="2">
    <location>
        <begin position="190"/>
        <end position="302"/>
    </location>
</feature>
<dbReference type="PROSITE" id="PS51737">
    <property type="entry name" value="RECOMBINASE_DNA_BIND"/>
    <property type="match status" value="1"/>
</dbReference>
<dbReference type="Pfam" id="PF00239">
    <property type="entry name" value="Resolvase"/>
    <property type="match status" value="1"/>
</dbReference>
<dbReference type="InterPro" id="IPR036162">
    <property type="entry name" value="Resolvase-like_N_sf"/>
</dbReference>
<dbReference type="Gene3D" id="3.90.1750.20">
    <property type="entry name" value="Putative Large Serine Recombinase, Chain B, Domain 2"/>
    <property type="match status" value="1"/>
</dbReference>
<dbReference type="InterPro" id="IPR006119">
    <property type="entry name" value="Resolv_N"/>
</dbReference>
<keyword evidence="4" id="KW-1185">Reference proteome</keyword>
<gene>
    <name evidence="3" type="ORF">MF672_015810</name>
</gene>
<evidence type="ECO:0000313" key="4">
    <source>
        <dbReference type="Proteomes" id="UP001317259"/>
    </source>
</evidence>
<dbReference type="CDD" id="cd00338">
    <property type="entry name" value="Ser_Recombinase"/>
    <property type="match status" value="1"/>
</dbReference>
<sequence length="526" mass="58116">MTETRNPLVGGGVKIWPLNDNETPPAIVPPCVAGVYLRISDDEEGLELGVKRQDADVVKKAIEAGATEVRRYCDNDIGASTRSKKTRPDYDRIMADANSGELHMIAYYTNSRLTRRPAEYEGIIKTVEATSVRLVSVKSGHIDLTTADGRMLGRILAAADAAEAERIGERVTRKHEERREHGLPHGGGPVLGYLPPDPAQGIGYMTHLDSRAVKYLNDGADMALNEAGWTAIMDYWNAGGFHRLNGTPWLTRDEVKATLLAPKRAGLVVHQDKIIATGTWPAVIPADKWEKLATKYPMTERTNGDKTRRSKRRRSNPALAKPGQGVRRHQNSGLIICGRCAAKMRVKKPGGTRQDMWVCAKGTGGCGGMGRNKKWVDGLIEAYVVQRIEEEYATTATEAVNAIEVERLKKEISDRETLIEDALRTAKDPSIPGYTFADAGRSMRELRLEIDGFKRQLGEEISKERVITTSKDELIATWLDDAPTTVEARAAIGRRYIEHVMIHSLPYAGRWSPANYPADSITIIGK</sequence>
<comment type="caution">
    <text evidence="3">The sequence shown here is derived from an EMBL/GenBank/DDBJ whole genome shotgun (WGS) entry which is preliminary data.</text>
</comment>
<dbReference type="PANTHER" id="PTHR30461">
    <property type="entry name" value="DNA-INVERTASE FROM LAMBDOID PROPHAGE"/>
    <property type="match status" value="1"/>
</dbReference>
<evidence type="ECO:0000259" key="2">
    <source>
        <dbReference type="PROSITE" id="PS51737"/>
    </source>
</evidence>
<protein>
    <submittedName>
        <fullName evidence="3">Recombinase family protein</fullName>
    </submittedName>
</protein>
<evidence type="ECO:0000256" key="1">
    <source>
        <dbReference type="SAM" id="MobiDB-lite"/>
    </source>
</evidence>
<dbReference type="Proteomes" id="UP001317259">
    <property type="component" value="Unassembled WGS sequence"/>
</dbReference>
<dbReference type="InterPro" id="IPR038109">
    <property type="entry name" value="DNA_bind_recomb_sf"/>
</dbReference>